<dbReference type="EMBL" id="JBEPMC010000019">
    <property type="protein sequence ID" value="MET3583593.1"/>
    <property type="molecule type" value="Genomic_DNA"/>
</dbReference>
<dbReference type="InterPro" id="IPR000209">
    <property type="entry name" value="Peptidase_S8/S53_dom"/>
</dbReference>
<name>A0ABV2GZ69_9HYPH</name>
<dbReference type="InterPro" id="IPR036852">
    <property type="entry name" value="Peptidase_S8/S53_dom_sf"/>
</dbReference>
<evidence type="ECO:0000259" key="2">
    <source>
        <dbReference type="Pfam" id="PF00082"/>
    </source>
</evidence>
<feature type="region of interest" description="Disordered" evidence="1">
    <location>
        <begin position="102"/>
        <end position="123"/>
    </location>
</feature>
<sequence>MAANRPILLISSTSTIKRIPGTADGRQRPSYSPEQQRGRLGGRFERIRTVLSGIAEQGGFTSDATAIAPDRALVFELKSPLKDFEREARRIGLTWLTEEIEDSDDPFAEEEGEEDGPEDAATPIEDTRLYVSMPSVESLAELLKYWDLYRSDASAPYGFGEWWKIFDRLENIRPWGVEDRLDDRTLAYLRKRLASQPNANVLLELDIWFSSDPLVRQARQLAISQLVQAHSGTVQDAFDLAETAYHALLVEMPAVRVREMTERSGLLAQAHQIMSIRPQSFGIQPIVEERAPLPIEDLRYLDPTDARAPVAALLDGFPIENHELLADRIDVFPVDIDPSMASIRHRHHGTQMASLILHGDLDGGEPSLGRRLLVVPVLATDPNGGNERTPPLRLPIGVIYRAVQAIKEGLPGQPAPGQEVVVINHSLGDANAPFISRPSHWAKLLDHLAGKHNLLFVVSAGNVYEGFEVPDFTDIPAFRAARPQQRRDALLTALERWKNHRTMLSPAESINALTVGALHHDCSSEPFPPGATDPYGSFRMANVGSGLGLGVARSVKPDLVFPGGRQAVRPSAGPPFRVSGQEVAQVGQRAAAPDKFGARRDLTQRSTGTSNAAALATRAAIQIVDAIEDIIPPASPGLLRCKPAIVKCLVAHGCGWGEIGRHLEGICPPTEGNAWSRRRSNIARFIGFGETQVDRIIEGSSKRVTMLGFAEIKHGRRDVFRIPLPSELASRTDLRRITATLAWVAPIRPKARNYRAIKLELTGPDGGLNLWSGVARKDVLQPPSSTASKGTLIHSIYEGARAIPFAVGEDLEIGIQCQASVSSFNQIEVPYALAVTIEVADTIRSDIYQEARAAIASRVRAPRVRLRQ</sequence>
<organism evidence="3 4">
    <name type="scientific">Mesorhizobium robiniae</name>
    <dbReference type="NCBI Taxonomy" id="559315"/>
    <lineage>
        <taxon>Bacteria</taxon>
        <taxon>Pseudomonadati</taxon>
        <taxon>Pseudomonadota</taxon>
        <taxon>Alphaproteobacteria</taxon>
        <taxon>Hyphomicrobiales</taxon>
        <taxon>Phyllobacteriaceae</taxon>
        <taxon>Mesorhizobium</taxon>
    </lineage>
</organism>
<dbReference type="InterPro" id="IPR034074">
    <property type="entry name" value="Y4bN_pept_dom"/>
</dbReference>
<dbReference type="Gene3D" id="3.40.50.200">
    <property type="entry name" value="Peptidase S8/S53 domain"/>
    <property type="match status" value="1"/>
</dbReference>
<dbReference type="SUPFAM" id="SSF52743">
    <property type="entry name" value="Subtilisin-like"/>
    <property type="match status" value="1"/>
</dbReference>
<evidence type="ECO:0000313" key="3">
    <source>
        <dbReference type="EMBL" id="MET3583593.1"/>
    </source>
</evidence>
<dbReference type="Proteomes" id="UP001549204">
    <property type="component" value="Unassembled WGS sequence"/>
</dbReference>
<keyword evidence="4" id="KW-1185">Reference proteome</keyword>
<evidence type="ECO:0000313" key="4">
    <source>
        <dbReference type="Proteomes" id="UP001549204"/>
    </source>
</evidence>
<dbReference type="CDD" id="cd04847">
    <property type="entry name" value="Peptidases_S8_Subtilisin_like_2"/>
    <property type="match status" value="1"/>
</dbReference>
<reference evidence="3 4" key="1">
    <citation type="submission" date="2024-06" db="EMBL/GenBank/DDBJ databases">
        <title>Genomic Encyclopedia of Type Strains, Phase IV (KMG-IV): sequencing the most valuable type-strain genomes for metagenomic binning, comparative biology and taxonomic classification.</title>
        <authorList>
            <person name="Goeker M."/>
        </authorList>
    </citation>
    <scope>NUCLEOTIDE SEQUENCE [LARGE SCALE GENOMIC DNA]</scope>
    <source>
        <strain evidence="3 4">DSM 100022</strain>
    </source>
</reference>
<feature type="compositionally biased region" description="Acidic residues" evidence="1">
    <location>
        <begin position="102"/>
        <end position="118"/>
    </location>
</feature>
<gene>
    <name evidence="3" type="ORF">ABID19_006658</name>
</gene>
<dbReference type="RefSeq" id="WP_263806761.1">
    <property type="nucleotide sequence ID" value="NZ_JBEPMC010000019.1"/>
</dbReference>
<protein>
    <recommendedName>
        <fullName evidence="2">Peptidase S8/S53 domain-containing protein</fullName>
    </recommendedName>
</protein>
<feature type="domain" description="Peptidase S8/S53" evidence="2">
    <location>
        <begin position="343"/>
        <end position="629"/>
    </location>
</feature>
<dbReference type="Pfam" id="PF00082">
    <property type="entry name" value="Peptidase_S8"/>
    <property type="match status" value="1"/>
</dbReference>
<comment type="caution">
    <text evidence="3">The sequence shown here is derived from an EMBL/GenBank/DDBJ whole genome shotgun (WGS) entry which is preliminary data.</text>
</comment>
<evidence type="ECO:0000256" key="1">
    <source>
        <dbReference type="SAM" id="MobiDB-lite"/>
    </source>
</evidence>
<proteinExistence type="predicted"/>
<feature type="region of interest" description="Disordered" evidence="1">
    <location>
        <begin position="19"/>
        <end position="39"/>
    </location>
</feature>
<accession>A0ABV2GZ69</accession>